<keyword evidence="3" id="KW-0378">Hydrolase</keyword>
<evidence type="ECO:0000256" key="1">
    <source>
        <dbReference type="ARBA" id="ARBA00007315"/>
    </source>
</evidence>
<dbReference type="InterPro" id="IPR016130">
    <property type="entry name" value="Tyr_Pase_AS"/>
</dbReference>
<dbReference type="InterPro" id="IPR020422">
    <property type="entry name" value="TYR_PHOSPHATASE_DUAL_dom"/>
</dbReference>
<protein>
    <recommendedName>
        <fullName evidence="2">protein-tyrosine-phosphatase</fullName>
        <ecNumber evidence="2">3.1.3.48</ecNumber>
    </recommendedName>
</protein>
<dbReference type="InterPro" id="IPR044506">
    <property type="entry name" value="CDC14_C"/>
</dbReference>
<dbReference type="GO" id="GO:0004725">
    <property type="term" value="F:protein tyrosine phosphatase activity"/>
    <property type="evidence" value="ECO:0007669"/>
    <property type="project" value="UniProtKB-EC"/>
</dbReference>
<dbReference type="Gene3D" id="3.90.190.10">
    <property type="entry name" value="Protein tyrosine phosphatase superfamily"/>
    <property type="match status" value="1"/>
</dbReference>
<proteinExistence type="inferred from homology"/>
<dbReference type="PROSITE" id="PS00383">
    <property type="entry name" value="TYR_PHOSPHATASE_1"/>
    <property type="match status" value="1"/>
</dbReference>
<dbReference type="EC" id="3.1.3.48" evidence="2"/>
<dbReference type="EMBL" id="JASPKZ010000842">
    <property type="protein sequence ID" value="KAJ9598987.1"/>
    <property type="molecule type" value="Genomic_DNA"/>
</dbReference>
<feature type="non-terminal residue" evidence="7">
    <location>
        <position position="312"/>
    </location>
</feature>
<dbReference type="InterPro" id="IPR050561">
    <property type="entry name" value="PTP"/>
</dbReference>
<evidence type="ECO:0000313" key="8">
    <source>
        <dbReference type="Proteomes" id="UP001233999"/>
    </source>
</evidence>
<organism evidence="7 8">
    <name type="scientific">Diploptera punctata</name>
    <name type="common">Pacific beetle cockroach</name>
    <dbReference type="NCBI Taxonomy" id="6984"/>
    <lineage>
        <taxon>Eukaryota</taxon>
        <taxon>Metazoa</taxon>
        <taxon>Ecdysozoa</taxon>
        <taxon>Arthropoda</taxon>
        <taxon>Hexapoda</taxon>
        <taxon>Insecta</taxon>
        <taxon>Pterygota</taxon>
        <taxon>Neoptera</taxon>
        <taxon>Polyneoptera</taxon>
        <taxon>Dictyoptera</taxon>
        <taxon>Blattodea</taxon>
        <taxon>Blaberoidea</taxon>
        <taxon>Blaberidae</taxon>
        <taxon>Diplopterinae</taxon>
        <taxon>Diploptera</taxon>
    </lineage>
</organism>
<evidence type="ECO:0000259" key="6">
    <source>
        <dbReference type="PROSITE" id="PS50056"/>
    </source>
</evidence>
<feature type="domain" description="Tyrosine specific protein phosphatases" evidence="6">
    <location>
        <begin position="105"/>
        <end position="167"/>
    </location>
</feature>
<dbReference type="SMART" id="SM00195">
    <property type="entry name" value="DSPc"/>
    <property type="match status" value="1"/>
</dbReference>
<comment type="similarity">
    <text evidence="1">Belongs to the protein-tyrosine phosphatase family. Non-receptor class CDC14 subfamily.</text>
</comment>
<evidence type="ECO:0000256" key="2">
    <source>
        <dbReference type="ARBA" id="ARBA00013064"/>
    </source>
</evidence>
<dbReference type="InterPro" id="IPR000387">
    <property type="entry name" value="Tyr_Pase_dom"/>
</dbReference>
<dbReference type="InterPro" id="IPR029021">
    <property type="entry name" value="Prot-tyrosine_phosphatase-like"/>
</dbReference>
<keyword evidence="8" id="KW-1185">Reference proteome</keyword>
<dbReference type="FunFam" id="3.90.190.10:FF:000006">
    <property type="entry name" value="Dual specificity protein phosphatase CDC14B"/>
    <property type="match status" value="1"/>
</dbReference>
<feature type="domain" description="Tyrosine-protein phosphatase" evidence="5">
    <location>
        <begin position="26"/>
        <end position="180"/>
    </location>
</feature>
<comment type="caution">
    <text evidence="7">The sequence shown here is derived from an EMBL/GenBank/DDBJ whole genome shotgun (WGS) entry which is preliminary data.</text>
</comment>
<dbReference type="AlphaFoldDB" id="A0AAD8AH78"/>
<dbReference type="PANTHER" id="PTHR23339">
    <property type="entry name" value="TYROSINE SPECIFIC PROTEIN PHOSPHATASE AND DUAL SPECIFICITY PROTEIN PHOSPHATASE"/>
    <property type="match status" value="1"/>
</dbReference>
<sequence>ALQHGFFDFNDFDVTEYEKYERIQHGDLNWIIPNKFLAFSGPSNEINTHYKCPEFYINYFHLNDVSTIIRLNRETYNSRSFTKAGFNHYDLFFKDGSIPNPSLANKFLEICETVHGTIAVHCKAGLGRTGSLIGAYIMKHYKMTARESIAWLRICRPGSVIGHQQGWLEQMQSLFWRNGETYRLKRHGEGVSLPHHKYGIYSMEDRKNKESLLKHTVPPQEGTYFNFNNLWMERFIRGNYLLASSSSEINGIRNKPQHNKKSKLIKTDRNNNIQVETIYGSSYNTVPSHRDNNILQSTKIKHVNEDRINNTA</sequence>
<evidence type="ECO:0000256" key="4">
    <source>
        <dbReference type="ARBA" id="ARBA00022912"/>
    </source>
</evidence>
<evidence type="ECO:0000259" key="5">
    <source>
        <dbReference type="PROSITE" id="PS50054"/>
    </source>
</evidence>
<dbReference type="SUPFAM" id="SSF52799">
    <property type="entry name" value="(Phosphotyrosine protein) phosphatases II"/>
    <property type="match status" value="1"/>
</dbReference>
<dbReference type="Proteomes" id="UP001233999">
    <property type="component" value="Unassembled WGS sequence"/>
</dbReference>
<name>A0AAD8AH78_DIPPU</name>
<reference evidence="7" key="1">
    <citation type="journal article" date="2023" name="IScience">
        <title>Live-bearing cockroach genome reveals convergent evolutionary mechanisms linked to viviparity in insects and beyond.</title>
        <authorList>
            <person name="Fouks B."/>
            <person name="Harrison M.C."/>
            <person name="Mikhailova A.A."/>
            <person name="Marchal E."/>
            <person name="English S."/>
            <person name="Carruthers M."/>
            <person name="Jennings E.C."/>
            <person name="Chiamaka E.L."/>
            <person name="Frigard R.A."/>
            <person name="Pippel M."/>
            <person name="Attardo G.M."/>
            <person name="Benoit J.B."/>
            <person name="Bornberg-Bauer E."/>
            <person name="Tobe S.S."/>
        </authorList>
    </citation>
    <scope>NUCLEOTIDE SEQUENCE</scope>
    <source>
        <strain evidence="7">Stay&amp;Tobe</strain>
    </source>
</reference>
<dbReference type="Pfam" id="PF00782">
    <property type="entry name" value="DSPc"/>
    <property type="match status" value="1"/>
</dbReference>
<feature type="non-terminal residue" evidence="7">
    <location>
        <position position="1"/>
    </location>
</feature>
<reference evidence="7" key="2">
    <citation type="submission" date="2023-05" db="EMBL/GenBank/DDBJ databases">
        <authorList>
            <person name="Fouks B."/>
        </authorList>
    </citation>
    <scope>NUCLEOTIDE SEQUENCE</scope>
    <source>
        <strain evidence="7">Stay&amp;Tobe</strain>
        <tissue evidence="7">Testes</tissue>
    </source>
</reference>
<gene>
    <name evidence="7" type="ORF">L9F63_010581</name>
</gene>
<accession>A0AAD8AH78</accession>
<evidence type="ECO:0000313" key="7">
    <source>
        <dbReference type="EMBL" id="KAJ9598987.1"/>
    </source>
</evidence>
<dbReference type="PROSITE" id="PS50056">
    <property type="entry name" value="TYR_PHOSPHATASE_2"/>
    <property type="match status" value="1"/>
</dbReference>
<evidence type="ECO:0000256" key="3">
    <source>
        <dbReference type="ARBA" id="ARBA00022801"/>
    </source>
</evidence>
<dbReference type="InterPro" id="IPR000340">
    <property type="entry name" value="Dual-sp_phosphatase_cat-dom"/>
</dbReference>
<keyword evidence="4" id="KW-0904">Protein phosphatase</keyword>
<dbReference type="PROSITE" id="PS50054">
    <property type="entry name" value="TYR_PHOSPHATASE_DUAL"/>
    <property type="match status" value="1"/>
</dbReference>
<dbReference type="CDD" id="cd14499">
    <property type="entry name" value="CDC14_C"/>
    <property type="match status" value="1"/>
</dbReference>